<name>A0ABW7ZBU0_9ACTN</name>
<keyword evidence="2" id="KW-1185">Reference proteome</keyword>
<proteinExistence type="predicted"/>
<comment type="caution">
    <text evidence="1">The sequence shown here is derived from an EMBL/GenBank/DDBJ whole genome shotgun (WGS) entry which is preliminary data.</text>
</comment>
<dbReference type="Proteomes" id="UP001612741">
    <property type="component" value="Unassembled WGS sequence"/>
</dbReference>
<dbReference type="RefSeq" id="WP_397091519.1">
    <property type="nucleotide sequence ID" value="NZ_JBITGY010000019.1"/>
</dbReference>
<organism evidence="1 2">
    <name type="scientific">Nonomuraea typhae</name>
    <dbReference type="NCBI Taxonomy" id="2603600"/>
    <lineage>
        <taxon>Bacteria</taxon>
        <taxon>Bacillati</taxon>
        <taxon>Actinomycetota</taxon>
        <taxon>Actinomycetes</taxon>
        <taxon>Streptosporangiales</taxon>
        <taxon>Streptosporangiaceae</taxon>
        <taxon>Nonomuraea</taxon>
    </lineage>
</organism>
<dbReference type="EMBL" id="JBITGY010000019">
    <property type="protein sequence ID" value="MFI6505382.1"/>
    <property type="molecule type" value="Genomic_DNA"/>
</dbReference>
<reference evidence="1 2" key="1">
    <citation type="submission" date="2024-10" db="EMBL/GenBank/DDBJ databases">
        <title>The Natural Products Discovery Center: Release of the First 8490 Sequenced Strains for Exploring Actinobacteria Biosynthetic Diversity.</title>
        <authorList>
            <person name="Kalkreuter E."/>
            <person name="Kautsar S.A."/>
            <person name="Yang D."/>
            <person name="Bader C.D."/>
            <person name="Teijaro C.N."/>
            <person name="Fluegel L."/>
            <person name="Davis C.M."/>
            <person name="Simpson J.R."/>
            <person name="Lauterbach L."/>
            <person name="Steele A.D."/>
            <person name="Gui C."/>
            <person name="Meng S."/>
            <person name="Li G."/>
            <person name="Viehrig K."/>
            <person name="Ye F."/>
            <person name="Su P."/>
            <person name="Kiefer A.F."/>
            <person name="Nichols A."/>
            <person name="Cepeda A.J."/>
            <person name="Yan W."/>
            <person name="Fan B."/>
            <person name="Jiang Y."/>
            <person name="Adhikari A."/>
            <person name="Zheng C.-J."/>
            <person name="Schuster L."/>
            <person name="Cowan T.M."/>
            <person name="Smanski M.J."/>
            <person name="Chevrette M.G."/>
            <person name="De Carvalho L.P.S."/>
            <person name="Shen B."/>
        </authorList>
    </citation>
    <scope>NUCLEOTIDE SEQUENCE [LARGE SCALE GENOMIC DNA]</scope>
    <source>
        <strain evidence="1 2">NPDC050545</strain>
    </source>
</reference>
<protein>
    <submittedName>
        <fullName evidence="1">Uncharacterized protein</fullName>
    </submittedName>
</protein>
<evidence type="ECO:0000313" key="2">
    <source>
        <dbReference type="Proteomes" id="UP001612741"/>
    </source>
</evidence>
<gene>
    <name evidence="1" type="ORF">ACIBG2_48935</name>
</gene>
<sequence length="296" mass="31733">MTDLHMIDPGTLTAQLGWDYGDFPYGLEPLIMPAPGQGAAPGPPPPGLPAVYDVERARAALELPPQAAGLAQPDTVDVLYWFRWITGHQVTMLLWHLMGALVTAASEDDEADDQVLADLESYTNGYTAMLQYSGSCPPEVYQSLIRPRMYLQHRCFSGLWAADFAPLRRLLRGHAMPWMTGPGGTRLAEAVAVNRSAHEAVAVRLVHGGRSLLQQSSVDTSARPTPRTSLIFDTFFMAARAPVGREAVVAQLLHRVRAVALDLAANGSGGPSTAGAIIGSLQQVVASAAHHLPSTR</sequence>
<accession>A0ABW7ZBU0</accession>
<evidence type="ECO:0000313" key="1">
    <source>
        <dbReference type="EMBL" id="MFI6505382.1"/>
    </source>
</evidence>